<evidence type="ECO:0000313" key="2">
    <source>
        <dbReference type="EMBL" id="EPS30648.1"/>
    </source>
</evidence>
<dbReference type="HOGENOM" id="CLU_997851_0_0_1"/>
<feature type="transmembrane region" description="Helical" evidence="1">
    <location>
        <begin position="220"/>
        <end position="245"/>
    </location>
</feature>
<protein>
    <submittedName>
        <fullName evidence="2">Uncharacterized protein</fullName>
    </submittedName>
</protein>
<sequence length="326" mass="37494">MDDQHLVSRRSSTGDWQEKEERVFYGISIAASLIQLFVFMGLIVAIWHRKGQSVEKGLILRKYLLSSSIAYLLSGILSVIVGSMAAAPSPYSEIYIFPAMVQWFFYLLALCMTFYILFRLAQLFQQRSMGGSSRKLGRMHMFSLAVVVLASLLEWIFYVVYICQGQRIFSHRIFYDTYHWSGCVRQLVHWLASLQVLIQAIFATVRSYKMDRQVSRSATLFLISSTAFFAINVFWSVIFIDWSIVHWLRNELPHNVYPIKLFAAVFEPVCTVIAYVCLLKCCSQLVLYKAFNSHHSDTGLVFGHLGSRDDQPYLSVLHHAPHTTQL</sequence>
<feature type="transmembrane region" description="Helical" evidence="1">
    <location>
        <begin position="23"/>
        <end position="47"/>
    </location>
</feature>
<keyword evidence="1" id="KW-0812">Transmembrane</keyword>
<feature type="transmembrane region" description="Helical" evidence="1">
    <location>
        <begin position="139"/>
        <end position="161"/>
    </location>
</feature>
<keyword evidence="1" id="KW-1133">Transmembrane helix</keyword>
<dbReference type="Proteomes" id="UP000019376">
    <property type="component" value="Unassembled WGS sequence"/>
</dbReference>
<feature type="transmembrane region" description="Helical" evidence="1">
    <location>
        <begin position="257"/>
        <end position="279"/>
    </location>
</feature>
<keyword evidence="3" id="KW-1185">Reference proteome</keyword>
<keyword evidence="1" id="KW-0472">Membrane</keyword>
<name>S8AWI5_PENO1</name>
<dbReference type="STRING" id="933388.S8AWI5"/>
<evidence type="ECO:0000313" key="3">
    <source>
        <dbReference type="Proteomes" id="UP000019376"/>
    </source>
</evidence>
<dbReference type="EMBL" id="KB644412">
    <property type="protein sequence ID" value="EPS30648.1"/>
    <property type="molecule type" value="Genomic_DNA"/>
</dbReference>
<feature type="transmembrane region" description="Helical" evidence="1">
    <location>
        <begin position="94"/>
        <end position="118"/>
    </location>
</feature>
<organism evidence="2 3">
    <name type="scientific">Penicillium oxalicum (strain 114-2 / CGMCC 5302)</name>
    <name type="common">Penicillium decumbens</name>
    <dbReference type="NCBI Taxonomy" id="933388"/>
    <lineage>
        <taxon>Eukaryota</taxon>
        <taxon>Fungi</taxon>
        <taxon>Dikarya</taxon>
        <taxon>Ascomycota</taxon>
        <taxon>Pezizomycotina</taxon>
        <taxon>Eurotiomycetes</taxon>
        <taxon>Eurotiomycetidae</taxon>
        <taxon>Eurotiales</taxon>
        <taxon>Aspergillaceae</taxon>
        <taxon>Penicillium</taxon>
    </lineage>
</organism>
<feature type="transmembrane region" description="Helical" evidence="1">
    <location>
        <begin position="68"/>
        <end position="88"/>
    </location>
</feature>
<reference evidence="2 3" key="1">
    <citation type="journal article" date="2013" name="PLoS ONE">
        <title>Genomic and secretomic analyses reveal unique features of the lignocellulolytic enzyme system of Penicillium decumbens.</title>
        <authorList>
            <person name="Liu G."/>
            <person name="Zhang L."/>
            <person name="Wei X."/>
            <person name="Zou G."/>
            <person name="Qin Y."/>
            <person name="Ma L."/>
            <person name="Li J."/>
            <person name="Zheng H."/>
            <person name="Wang S."/>
            <person name="Wang C."/>
            <person name="Xun L."/>
            <person name="Zhao G.-P."/>
            <person name="Zhou Z."/>
            <person name="Qu Y."/>
        </authorList>
    </citation>
    <scope>NUCLEOTIDE SEQUENCE [LARGE SCALE GENOMIC DNA]</scope>
    <source>
        <strain evidence="3">114-2 / CGMCC 5302</strain>
    </source>
</reference>
<dbReference type="AlphaFoldDB" id="S8AWI5"/>
<feature type="transmembrane region" description="Helical" evidence="1">
    <location>
        <begin position="187"/>
        <end position="208"/>
    </location>
</feature>
<dbReference type="OrthoDB" id="4365770at2759"/>
<gene>
    <name evidence="2" type="ORF">PDE_05600</name>
</gene>
<evidence type="ECO:0000256" key="1">
    <source>
        <dbReference type="SAM" id="Phobius"/>
    </source>
</evidence>
<dbReference type="PhylomeDB" id="S8AWI5"/>
<proteinExistence type="predicted"/>
<accession>S8AWI5</accession>